<dbReference type="EMBL" id="CP001868">
    <property type="protein sequence ID" value="AFK18393.1"/>
    <property type="molecule type" value="Genomic_DNA"/>
</dbReference>
<dbReference type="eggNOG" id="arCOG02014">
    <property type="taxonomic scope" value="Archaea"/>
</dbReference>
<keyword evidence="12" id="KW-0808">Transferase</keyword>
<dbReference type="GO" id="GO:0000162">
    <property type="term" value="P:L-tryptophan biosynthetic process"/>
    <property type="evidence" value="ECO:0007669"/>
    <property type="project" value="UniProtKB-UniPathway"/>
</dbReference>
<dbReference type="GO" id="GO:0004049">
    <property type="term" value="F:anthranilate synthase activity"/>
    <property type="evidence" value="ECO:0007669"/>
    <property type="project" value="UniProtKB-EC"/>
</dbReference>
<keyword evidence="5" id="KW-0057">Aromatic amino acid biosynthesis</keyword>
<dbReference type="RefSeq" id="WP_004057557.1">
    <property type="nucleotide sequence ID" value="NC_017941.2"/>
</dbReference>
<evidence type="ECO:0000313" key="14">
    <source>
        <dbReference type="Proteomes" id="UP000011603"/>
    </source>
</evidence>
<dbReference type="Pfam" id="PF00425">
    <property type="entry name" value="Chorismate_bind"/>
    <property type="match status" value="1"/>
</dbReference>
<dbReference type="EMBL" id="CP007551">
    <property type="protein sequence ID" value="AHZ22213.1"/>
    <property type="molecule type" value="Genomic_DNA"/>
</dbReference>
<dbReference type="InterPro" id="IPR010118">
    <property type="entry name" value="Para-NH2Bz/anthranilate_synth"/>
</dbReference>
<evidence type="ECO:0000313" key="13">
    <source>
        <dbReference type="Proteomes" id="UP000006469"/>
    </source>
</evidence>
<dbReference type="HOGENOM" id="CLU_006493_9_3_2"/>
<dbReference type="GeneID" id="40156030"/>
<dbReference type="PANTHER" id="PTHR11236:SF9">
    <property type="entry name" value="ANTHRANILATE SYNTHASE COMPONENT 1"/>
    <property type="match status" value="1"/>
</dbReference>
<evidence type="ECO:0000313" key="10">
    <source>
        <dbReference type="EMBL" id="AHZ22213.1"/>
    </source>
</evidence>
<dbReference type="EMBL" id="CP039139">
    <property type="protein sequence ID" value="QCQ74903.1"/>
    <property type="molecule type" value="Genomic_DNA"/>
</dbReference>
<dbReference type="Proteomes" id="UP000006469">
    <property type="component" value="Chromosome"/>
</dbReference>
<dbReference type="PaxDb" id="523841-HFX_0670"/>
<evidence type="ECO:0000256" key="5">
    <source>
        <dbReference type="ARBA" id="ARBA00023141"/>
    </source>
</evidence>
<comment type="pathway">
    <text evidence="1">Amino-acid biosynthesis; L-tryptophan biosynthesis; L-tryptophan from chorismate: step 1/5.</text>
</comment>
<dbReference type="NCBIfam" id="TIGR01824">
    <property type="entry name" value="PabB-clade2"/>
    <property type="match status" value="1"/>
</dbReference>
<evidence type="ECO:0000259" key="8">
    <source>
        <dbReference type="Pfam" id="PF04715"/>
    </source>
</evidence>
<keyword evidence="9" id="KW-0456">Lyase</keyword>
<dbReference type="InterPro" id="IPR005801">
    <property type="entry name" value="ADC_synthase"/>
</dbReference>
<dbReference type="Proteomes" id="UP000027075">
    <property type="component" value="Chromosome"/>
</dbReference>
<dbReference type="GO" id="GO:0008483">
    <property type="term" value="F:transaminase activity"/>
    <property type="evidence" value="ECO:0007669"/>
    <property type="project" value="UniProtKB-KW"/>
</dbReference>
<feature type="domain" description="Chorismate-utilising enzyme C-terminal" evidence="7">
    <location>
        <begin position="221"/>
        <end position="474"/>
    </location>
</feature>
<comment type="similarity">
    <text evidence="2">Belongs to the anthranilate synthase component I family.</text>
</comment>
<dbReference type="STRING" id="523841.HFX_0670"/>
<dbReference type="OrthoDB" id="25514at2157"/>
<dbReference type="UniPathway" id="UPA00035">
    <property type="reaction ID" value="UER00040"/>
</dbReference>
<reference evidence="9 13" key="2">
    <citation type="journal article" date="2012" name="J. Bacteriol.">
        <title>Complete genome sequence of the metabolically versatile halophilic archaeon Haloferax mediterranei, a poly(3-hydroxybutyrate-co-3-hydroxyvalerate) producer.</title>
        <authorList>
            <person name="Han J."/>
            <person name="Zhang F."/>
            <person name="Hou J."/>
            <person name="Liu X."/>
            <person name="Li M."/>
            <person name="Liu H."/>
            <person name="Cai L."/>
            <person name="Zhang B."/>
            <person name="Chen Y."/>
            <person name="Zhou J."/>
            <person name="Hu S."/>
            <person name="Xiang H."/>
        </authorList>
    </citation>
    <scope>NUCLEOTIDE SEQUENCE [LARGE SCALE GENOMIC DNA]</scope>
    <source>
        <strain evidence="13">ATCC 33500 / DSM 1411 / JCM 8866 / NBRC 14739 / NCIMB 2177 / R-4</strain>
        <strain evidence="9">CGMCC 1.2087</strain>
    </source>
</reference>
<dbReference type="InterPro" id="IPR015890">
    <property type="entry name" value="Chorismate_C"/>
</dbReference>
<keyword evidence="4" id="KW-0028">Amino-acid biosynthesis</keyword>
<dbReference type="KEGG" id="hme:HFX_0670"/>
<reference evidence="11 14" key="3">
    <citation type="journal article" date="2014" name="PLoS Genet.">
        <title>Phylogenetically driven sequencing of extremely halophilic archaea reveals strategies for static and dynamic osmo-response.</title>
        <authorList>
            <person name="Becker E.A."/>
            <person name="Seitzer P.M."/>
            <person name="Tritt A."/>
            <person name="Larsen D."/>
            <person name="Krusor M."/>
            <person name="Yao A.I."/>
            <person name="Wu D."/>
            <person name="Madern D."/>
            <person name="Eisen J.A."/>
            <person name="Darling A.E."/>
            <person name="Facciotti M.T."/>
        </authorList>
    </citation>
    <scope>NUCLEOTIDE SEQUENCE [LARGE SCALE GENOMIC DNA]</scope>
    <source>
        <strain evidence="11">ATCC 33500</strain>
        <strain evidence="14">ATCC 33500 / DSM 1411 / JCM 8866 / NBRC 14739 / NCIMB 2177 / R-4</strain>
    </source>
</reference>
<evidence type="ECO:0000313" key="9">
    <source>
        <dbReference type="EMBL" id="AFK18393.1"/>
    </source>
</evidence>
<evidence type="ECO:0000313" key="16">
    <source>
        <dbReference type="Proteomes" id="UP000299011"/>
    </source>
</evidence>
<dbReference type="SUPFAM" id="SSF56322">
    <property type="entry name" value="ADC synthase"/>
    <property type="match status" value="1"/>
</dbReference>
<name>I3R2D3_HALMT</name>
<evidence type="ECO:0000256" key="6">
    <source>
        <dbReference type="ARBA" id="ARBA00047683"/>
    </source>
</evidence>
<dbReference type="Pfam" id="PF04715">
    <property type="entry name" value="Anth_synt_I_N"/>
    <property type="match status" value="1"/>
</dbReference>
<accession>I3R2D3</accession>
<keyword evidence="14" id="KW-1185">Reference proteome</keyword>
<keyword evidence="12" id="KW-0032">Aminotransferase</keyword>
<dbReference type="Proteomes" id="UP000011603">
    <property type="component" value="Unassembled WGS sequence"/>
</dbReference>
<reference evidence="9" key="5">
    <citation type="submission" date="2014-05" db="EMBL/GenBank/DDBJ databases">
        <authorList>
            <person name="Wang L."/>
            <person name="Yang H."/>
            <person name="Xiang H."/>
        </authorList>
    </citation>
    <scope>NUCLEOTIDE SEQUENCE</scope>
    <source>
        <strain evidence="9">CGMCC 1.2087</strain>
    </source>
</reference>
<organism evidence="9 13">
    <name type="scientific">Haloferax mediterranei (strain ATCC 33500 / DSM 1411 / JCM 8866 / NBRC 14739 / NCIMB 2177 / R-4)</name>
    <name type="common">Halobacterium mediterranei</name>
    <dbReference type="NCBI Taxonomy" id="523841"/>
    <lineage>
        <taxon>Archaea</taxon>
        <taxon>Methanobacteriati</taxon>
        <taxon>Methanobacteriota</taxon>
        <taxon>Stenosarchaea group</taxon>
        <taxon>Halobacteria</taxon>
        <taxon>Halobacteriales</taxon>
        <taxon>Haloferacaceae</taxon>
        <taxon>Haloferax</taxon>
    </lineage>
</organism>
<dbReference type="AlphaFoldDB" id="I3R2D3"/>
<evidence type="ECO:0000256" key="2">
    <source>
        <dbReference type="ARBA" id="ARBA00009562"/>
    </source>
</evidence>
<reference evidence="12 16" key="6">
    <citation type="submission" date="2019-04" db="EMBL/GenBank/DDBJ databases">
        <title>Methylomes of two halophilic Archaea, Haloarcula marismortui and Haloferax mediterranei.</title>
        <authorList>
            <person name="DasSarma S."/>
            <person name="DasSarma P."/>
            <person name="DasSarma S."/>
            <person name="Fomenkov A."/>
            <person name="Vincze T."/>
            <person name="Anton B.P."/>
            <person name="Roberts R.J."/>
        </authorList>
    </citation>
    <scope>NUCLEOTIDE SEQUENCE [LARGE SCALE GENOMIC DNA]</scope>
    <source>
        <strain evidence="12">ATCC 33500</strain>
        <strain evidence="16">ATCC 33500 / DSM 1411 / JCM 8866 / NBRC 14739 / NCIMB 2177 / R-4</strain>
    </source>
</reference>
<dbReference type="Proteomes" id="UP000299011">
    <property type="component" value="Chromosome"/>
</dbReference>
<evidence type="ECO:0000313" key="12">
    <source>
        <dbReference type="EMBL" id="QCQ74903.1"/>
    </source>
</evidence>
<evidence type="ECO:0000259" key="7">
    <source>
        <dbReference type="Pfam" id="PF00425"/>
    </source>
</evidence>
<comment type="catalytic activity">
    <reaction evidence="6">
        <text>chorismate + L-glutamine = anthranilate + pyruvate + L-glutamate + H(+)</text>
        <dbReference type="Rhea" id="RHEA:21732"/>
        <dbReference type="ChEBI" id="CHEBI:15361"/>
        <dbReference type="ChEBI" id="CHEBI:15378"/>
        <dbReference type="ChEBI" id="CHEBI:16567"/>
        <dbReference type="ChEBI" id="CHEBI:29748"/>
        <dbReference type="ChEBI" id="CHEBI:29985"/>
        <dbReference type="ChEBI" id="CHEBI:58359"/>
        <dbReference type="EC" id="4.1.3.27"/>
    </reaction>
</comment>
<evidence type="ECO:0000313" key="11">
    <source>
        <dbReference type="EMBL" id="EMA02332.1"/>
    </source>
</evidence>
<feature type="domain" description="Anthranilate synthase component I N-terminal" evidence="8">
    <location>
        <begin position="37"/>
        <end position="154"/>
    </location>
</feature>
<dbReference type="EC" id="4.1.3.27" evidence="3"/>
<evidence type="ECO:0000313" key="15">
    <source>
        <dbReference type="Proteomes" id="UP000027075"/>
    </source>
</evidence>
<dbReference type="PRINTS" id="PR00095">
    <property type="entry name" value="ANTSNTHASEI"/>
</dbReference>
<evidence type="ECO:0000256" key="3">
    <source>
        <dbReference type="ARBA" id="ARBA00012266"/>
    </source>
</evidence>
<sequence length="506" mass="55149">MTAPTVVTDRDDFRATAEAAPDGARVPVEVRVPVSDPFDAYRRTRQGSGGFFYETTGGQPGWGAFGIDPVERLTVSNSAVSETETAPTLAALEGLVDSQTLARGECDVPYPCGLFGWLSYDVARELESLPEHTTDDRGLPHLQLGLYDLVASWDEPRTGDRAELRITCCPEVGDDVDLDVTYDEARERATELATEAVEGDPEPVESPVESDKAQFESACGREAFADRVRAAKQYIRDGDTFQANLSQRLVAPAAVHPVDAFAALRQVNPAPYSGLLELPGVDLVSASPELLLRVDGDRLATEPIAGTRPRGETPEEDEALEVDLTTDEKERAEHAMLVDLERNDLGKVSEYGSVEVTEYRRVDRYSEVMHLVSLVEGTRRSGTTLADAIAAVFPGGTITGAPKPRTMEIIDELESTRRGPYTGSMFAIGFDDRAVLNIIIRTLVRFRDEYHLRVGAGIVHDSDPEREYDETLAKARALVTAINEALGDCAKMTVGVEADQSVETDQ</sequence>
<keyword evidence="4" id="KW-0822">Tryptophan biosynthesis</keyword>
<dbReference type="Gene3D" id="3.60.120.10">
    <property type="entry name" value="Anthranilate synthase"/>
    <property type="match status" value="1"/>
</dbReference>
<reference evidence="10 15" key="4">
    <citation type="submission" date="2014-04" db="EMBL/GenBank/DDBJ databases">
        <title>Transcriptional profiles of Haloferax mediterranei on the basis of nitrogen availability.</title>
        <authorList>
            <person name="Bautista V."/>
        </authorList>
    </citation>
    <scope>NUCLEOTIDE SEQUENCE [LARGE SCALE GENOMIC DNA]</scope>
    <source>
        <strain evidence="10">ATCC 33500</strain>
        <strain evidence="15">ATCC 33500 / DSM 1411 / JCM 8866 / NBRC 14739 / NCIMB 2177 / R-4</strain>
    </source>
</reference>
<evidence type="ECO:0000256" key="1">
    <source>
        <dbReference type="ARBA" id="ARBA00004873"/>
    </source>
</evidence>
<dbReference type="PANTHER" id="PTHR11236">
    <property type="entry name" value="AMINOBENZOATE/ANTHRANILATE SYNTHASE"/>
    <property type="match status" value="1"/>
</dbReference>
<protein>
    <recommendedName>
        <fullName evidence="3">anthranilate synthase</fullName>
        <ecNumber evidence="3">4.1.3.27</ecNumber>
    </recommendedName>
</protein>
<dbReference type="InterPro" id="IPR006805">
    <property type="entry name" value="Anth_synth_I_N"/>
</dbReference>
<dbReference type="EMBL" id="AOLO01000007">
    <property type="protein sequence ID" value="EMA02332.1"/>
    <property type="molecule type" value="Genomic_DNA"/>
</dbReference>
<gene>
    <name evidence="9" type="primary">trpE_2</name>
    <name evidence="12" type="synonym">pabB</name>
    <name evidence="9" type="ordered locus">HFX_0670</name>
    <name evidence="10" type="ORF">BM92_05890</name>
    <name evidence="11" type="ORF">C439_07115</name>
    <name evidence="12" type="ORF">E6P09_06395</name>
</gene>
<proteinExistence type="inferred from homology"/>
<reference evidence="9" key="1">
    <citation type="journal article" date="2012" name="Appl. Environ. Microbiol.">
        <title>Identification of the haloarchaeal phasin (PhaP) that functions in polyhydroxyalkanoate accumulation and granule formation in Haloferax mediterranei.</title>
        <authorList>
            <person name="Cai S."/>
            <person name="Cai L."/>
            <person name="Liu H."/>
            <person name="Liu X."/>
            <person name="Han J."/>
            <person name="Zhou J."/>
            <person name="Xiang H."/>
        </authorList>
    </citation>
    <scope>NUCLEOTIDE SEQUENCE</scope>
    <source>
        <strain evidence="9">CGMCC 1.2087</strain>
    </source>
</reference>
<dbReference type="InterPro" id="IPR019999">
    <property type="entry name" value="Anth_synth_I-like"/>
</dbReference>
<dbReference type="PATRIC" id="fig|523841.21.peg.1439"/>
<evidence type="ECO:0000256" key="4">
    <source>
        <dbReference type="ARBA" id="ARBA00022822"/>
    </source>
</evidence>